<evidence type="ECO:0000256" key="1">
    <source>
        <dbReference type="SAM" id="Phobius"/>
    </source>
</evidence>
<dbReference type="AlphaFoldDB" id="A0A2N9IKB6"/>
<evidence type="ECO:0000313" key="3">
    <source>
        <dbReference type="EMBL" id="SPD24580.1"/>
    </source>
</evidence>
<evidence type="ECO:0000259" key="2">
    <source>
        <dbReference type="Pfam" id="PF13966"/>
    </source>
</evidence>
<gene>
    <name evidence="3" type="ORF">FSB_LOCUS52462</name>
</gene>
<keyword evidence="1" id="KW-1133">Transmembrane helix</keyword>
<keyword evidence="1" id="KW-0472">Membrane</keyword>
<keyword evidence="1" id="KW-0812">Transmembrane</keyword>
<protein>
    <recommendedName>
        <fullName evidence="2">Reverse transcriptase zinc-binding domain-containing protein</fullName>
    </recommendedName>
</protein>
<proteinExistence type="predicted"/>
<organism evidence="3">
    <name type="scientific">Fagus sylvatica</name>
    <name type="common">Beechnut</name>
    <dbReference type="NCBI Taxonomy" id="28930"/>
    <lineage>
        <taxon>Eukaryota</taxon>
        <taxon>Viridiplantae</taxon>
        <taxon>Streptophyta</taxon>
        <taxon>Embryophyta</taxon>
        <taxon>Tracheophyta</taxon>
        <taxon>Spermatophyta</taxon>
        <taxon>Magnoliopsida</taxon>
        <taxon>eudicotyledons</taxon>
        <taxon>Gunneridae</taxon>
        <taxon>Pentapetalae</taxon>
        <taxon>rosids</taxon>
        <taxon>fabids</taxon>
        <taxon>Fagales</taxon>
        <taxon>Fagaceae</taxon>
        <taxon>Fagus</taxon>
    </lineage>
</organism>
<name>A0A2N9IKB6_FAGSY</name>
<dbReference type="Pfam" id="PF13966">
    <property type="entry name" value="zf-RVT"/>
    <property type="match status" value="1"/>
</dbReference>
<dbReference type="EMBL" id="OIVN01005938">
    <property type="protein sequence ID" value="SPD24580.1"/>
    <property type="molecule type" value="Genomic_DNA"/>
</dbReference>
<dbReference type="InterPro" id="IPR026960">
    <property type="entry name" value="RVT-Znf"/>
</dbReference>
<accession>A0A2N9IKB6</accession>
<sequence length="356" mass="40399">MTPSQGRLFPLEEHLEGKVPPRVAFFTWTAALGRILTVDNLRHRRVILFNWCCMCKADGESIDHLLLHCVYAKELWDMVFAMFGICWVMPGRGLQVSTYVASTFVHEEELIVEPKQPVLEDTQLDEVDKIGTMVFSTAEENMVSFGTLHPNIDFVIPNIFIDVVDPKALLLFVLPKVVPAFKQASSSRFSSFHTLKLEIQNSGPHSSLDSTIDQGPYVNVAEDGMVAAMCNEQNRDDSIEEIHELQNVHYEKDNKMVSDAKQDAHMTKGKDDVFPVRAETTIHATSVQDDKPHDVISPVRKCLDLLSQRNRWSMWLLAYIAITTSWPLVGSAFNIVFKKKLRNVLPTAFFRNHSLK</sequence>
<reference evidence="3" key="1">
    <citation type="submission" date="2018-02" db="EMBL/GenBank/DDBJ databases">
        <authorList>
            <person name="Cohen D.B."/>
            <person name="Kent A.D."/>
        </authorList>
    </citation>
    <scope>NUCLEOTIDE SEQUENCE</scope>
</reference>
<feature type="domain" description="Reverse transcriptase zinc-binding" evidence="2">
    <location>
        <begin position="17"/>
        <end position="76"/>
    </location>
</feature>
<feature type="transmembrane region" description="Helical" evidence="1">
    <location>
        <begin position="312"/>
        <end position="337"/>
    </location>
</feature>